<sequence length="459" mass="48459">MARDVGIATATAVGAPAADPPDAGPSVLRDCADAEAYVASVCFKIGPPRLVGVELEWLLHQPSAPEVPPDPAVLVTALGPHTPTTLDPSSSALPLPAGSAVTVEPGGQIELASPPLPDLGGLLQTVRADADALHHLLAGQGLQPHLRATDPVRPAVRILDVPRYRAMEQAFDRLGPHGRSAMCSTAAVQVCVDAGENGDVAERWAAVHAFGPVLLAAFANSPLLHGRPTGWKSSRWACWQRADPSRTVPPRISDVTTEDPATAWARRVLSSPLLLVRREGAWEVPSGVTFADWVNGALSVPPTTADLDYHVSTLFPPVRPHGHLEVRYVDAQPGRRWALPVAVIAALLSDTVVTGKAREACEPAEGRWTEAARFGLADQPLARAAATLFELACDRLTGLGAPRWVADDLADMTERQVLRGLCPADTSVDVSADRLVGDLATDHAENPTRQPAPPEGETS</sequence>
<dbReference type="PIRSF" id="PIRSF017901">
    <property type="entry name" value="GCL"/>
    <property type="match status" value="1"/>
</dbReference>
<feature type="compositionally biased region" description="Pro residues" evidence="7">
    <location>
        <begin position="450"/>
        <end position="459"/>
    </location>
</feature>
<keyword evidence="9" id="KW-1185">Reference proteome</keyword>
<keyword evidence="1 5" id="KW-0436">Ligase</keyword>
<accession>A0ABW4F044</accession>
<dbReference type="PANTHER" id="PTHR34378">
    <property type="entry name" value="GLUTAMATE--CYSTEINE LIGASE, CHLOROPLASTIC"/>
    <property type="match status" value="1"/>
</dbReference>
<evidence type="ECO:0000256" key="5">
    <source>
        <dbReference type="HAMAP-Rule" id="MF_02034"/>
    </source>
</evidence>
<gene>
    <name evidence="5 8" type="primary">egtA</name>
    <name evidence="8" type="ORF">ACFSJD_21145</name>
</gene>
<dbReference type="EMBL" id="JBHUCO010000023">
    <property type="protein sequence ID" value="MFD1520015.1"/>
    <property type="molecule type" value="Genomic_DNA"/>
</dbReference>
<dbReference type="InterPro" id="IPR017809">
    <property type="entry name" value="EgtA_Actinobacteria"/>
</dbReference>
<comment type="function">
    <text evidence="5">Catalyzes the synthesis of gamma-glutamylcysteine (gamma-GC). This compound is used as substrate for the biosynthesis of the low-molecular thiol compound ergothioneine.</text>
</comment>
<evidence type="ECO:0000313" key="9">
    <source>
        <dbReference type="Proteomes" id="UP001597114"/>
    </source>
</evidence>
<reference evidence="9" key="1">
    <citation type="journal article" date="2019" name="Int. J. Syst. Evol. Microbiol.">
        <title>The Global Catalogue of Microorganisms (GCM) 10K type strain sequencing project: providing services to taxonomists for standard genome sequencing and annotation.</title>
        <authorList>
            <consortium name="The Broad Institute Genomics Platform"/>
            <consortium name="The Broad Institute Genome Sequencing Center for Infectious Disease"/>
            <person name="Wu L."/>
            <person name="Ma J."/>
        </authorList>
    </citation>
    <scope>NUCLEOTIDE SEQUENCE [LARGE SCALE GENOMIC DNA]</scope>
    <source>
        <strain evidence="9">CCM 7043</strain>
    </source>
</reference>
<comment type="caution">
    <text evidence="8">The sequence shown here is derived from an EMBL/GenBank/DDBJ whole genome shotgun (WGS) entry which is preliminary data.</text>
</comment>
<proteinExistence type="inferred from homology"/>
<keyword evidence="2 5" id="KW-0547">Nucleotide-binding</keyword>
<evidence type="ECO:0000256" key="2">
    <source>
        <dbReference type="ARBA" id="ARBA00022741"/>
    </source>
</evidence>
<dbReference type="InterPro" id="IPR035434">
    <property type="entry name" value="GCL_bact_plant"/>
</dbReference>
<dbReference type="RefSeq" id="WP_344722479.1">
    <property type="nucleotide sequence ID" value="NZ_BAAAUS010000013.1"/>
</dbReference>
<organism evidence="8 9">
    <name type="scientific">Pseudonocardia yunnanensis</name>
    <dbReference type="NCBI Taxonomy" id="58107"/>
    <lineage>
        <taxon>Bacteria</taxon>
        <taxon>Bacillati</taxon>
        <taxon>Actinomycetota</taxon>
        <taxon>Actinomycetes</taxon>
        <taxon>Pseudonocardiales</taxon>
        <taxon>Pseudonocardiaceae</taxon>
        <taxon>Pseudonocardia</taxon>
    </lineage>
</organism>
<dbReference type="SUPFAM" id="SSF55931">
    <property type="entry name" value="Glutamine synthetase/guanido kinase"/>
    <property type="match status" value="1"/>
</dbReference>
<name>A0ABW4F044_9PSEU</name>
<dbReference type="EC" id="6.3.2.2" evidence="5"/>
<evidence type="ECO:0000256" key="1">
    <source>
        <dbReference type="ARBA" id="ARBA00022598"/>
    </source>
</evidence>
<dbReference type="PANTHER" id="PTHR34378:SF1">
    <property type="entry name" value="GLUTAMATE--CYSTEINE LIGASE, CHLOROPLASTIC"/>
    <property type="match status" value="1"/>
</dbReference>
<comment type="pathway">
    <text evidence="5">Amino-acid biosynthesis; ergothioneine biosynthesis.</text>
</comment>
<dbReference type="Proteomes" id="UP001597114">
    <property type="component" value="Unassembled WGS sequence"/>
</dbReference>
<comment type="catalytic activity">
    <reaction evidence="4 5 6">
        <text>L-cysteine + L-glutamate + ATP = gamma-L-glutamyl-L-cysteine + ADP + phosphate + H(+)</text>
        <dbReference type="Rhea" id="RHEA:13285"/>
        <dbReference type="ChEBI" id="CHEBI:15378"/>
        <dbReference type="ChEBI" id="CHEBI:29985"/>
        <dbReference type="ChEBI" id="CHEBI:30616"/>
        <dbReference type="ChEBI" id="CHEBI:35235"/>
        <dbReference type="ChEBI" id="CHEBI:43474"/>
        <dbReference type="ChEBI" id="CHEBI:58173"/>
        <dbReference type="ChEBI" id="CHEBI:456216"/>
        <dbReference type="EC" id="6.3.2.2"/>
    </reaction>
</comment>
<comment type="similarity">
    <text evidence="5 6">Belongs to the glutamate--cysteine ligase type 2 family. EgtA subfamily.</text>
</comment>
<feature type="region of interest" description="Disordered" evidence="7">
    <location>
        <begin position="438"/>
        <end position="459"/>
    </location>
</feature>
<dbReference type="HAMAP" id="MF_02034">
    <property type="entry name" value="EgtA"/>
    <property type="match status" value="1"/>
</dbReference>
<dbReference type="GO" id="GO:0004357">
    <property type="term" value="F:glutamate-cysteine ligase activity"/>
    <property type="evidence" value="ECO:0007669"/>
    <property type="project" value="UniProtKB-EC"/>
</dbReference>
<dbReference type="NCBIfam" id="TIGR03444">
    <property type="entry name" value="EgtA_Cys_ligase"/>
    <property type="match status" value="1"/>
</dbReference>
<evidence type="ECO:0000313" key="8">
    <source>
        <dbReference type="EMBL" id="MFD1520015.1"/>
    </source>
</evidence>
<dbReference type="Pfam" id="PF04107">
    <property type="entry name" value="GCS2"/>
    <property type="match status" value="1"/>
</dbReference>
<evidence type="ECO:0000256" key="3">
    <source>
        <dbReference type="ARBA" id="ARBA00022840"/>
    </source>
</evidence>
<keyword evidence="3 5" id="KW-0067">ATP-binding</keyword>
<evidence type="ECO:0000256" key="4">
    <source>
        <dbReference type="ARBA" id="ARBA00048819"/>
    </source>
</evidence>
<evidence type="ECO:0000256" key="7">
    <source>
        <dbReference type="SAM" id="MobiDB-lite"/>
    </source>
</evidence>
<evidence type="ECO:0000256" key="6">
    <source>
        <dbReference type="PIRNR" id="PIRNR017901"/>
    </source>
</evidence>
<dbReference type="Gene3D" id="3.30.590.20">
    <property type="match status" value="1"/>
</dbReference>
<protein>
    <recommendedName>
        <fullName evidence="5">Glutamate--cysteine ligase EgtA</fullName>
        <ecNumber evidence="5">6.3.2.2</ecNumber>
    </recommendedName>
    <alternativeName>
        <fullName evidence="5">Gamma-glutamylcysteine synthase</fullName>
        <shortName evidence="5">GCS</shortName>
        <shortName evidence="5">Gamma-ECS</shortName>
    </alternativeName>
</protein>
<dbReference type="InterPro" id="IPR006336">
    <property type="entry name" value="GCS2"/>
</dbReference>
<dbReference type="InterPro" id="IPR014746">
    <property type="entry name" value="Gln_synth/guanido_kin_cat_dom"/>
</dbReference>